<organism evidence="2 3">
    <name type="scientific">Marivirga atlantica</name>
    <dbReference type="NCBI Taxonomy" id="1548457"/>
    <lineage>
        <taxon>Bacteria</taxon>
        <taxon>Pseudomonadati</taxon>
        <taxon>Bacteroidota</taxon>
        <taxon>Cytophagia</taxon>
        <taxon>Cytophagales</taxon>
        <taxon>Marivirgaceae</taxon>
        <taxon>Marivirga</taxon>
    </lineage>
</organism>
<proteinExistence type="predicted"/>
<feature type="signal peptide" evidence="1">
    <location>
        <begin position="1"/>
        <end position="23"/>
    </location>
</feature>
<evidence type="ECO:0008006" key="4">
    <source>
        <dbReference type="Google" id="ProtNLM"/>
    </source>
</evidence>
<feature type="chain" id="PRO_5038126028" description="Outer membrane protein beta-barrel domain-containing protein" evidence="1">
    <location>
        <begin position="24"/>
        <end position="291"/>
    </location>
</feature>
<keyword evidence="1" id="KW-0732">Signal</keyword>
<keyword evidence="3" id="KW-1185">Reference proteome</keyword>
<evidence type="ECO:0000256" key="1">
    <source>
        <dbReference type="SAM" id="SignalP"/>
    </source>
</evidence>
<protein>
    <recommendedName>
        <fullName evidence="4">Outer membrane protein beta-barrel domain-containing protein</fullName>
    </recommendedName>
</protein>
<dbReference type="Proteomes" id="UP000642920">
    <property type="component" value="Unassembled WGS sequence"/>
</dbReference>
<dbReference type="AlphaFoldDB" id="A0A937DI29"/>
<gene>
    <name evidence="2" type="ORF">JKP34_00545</name>
</gene>
<comment type="caution">
    <text evidence="2">The sequence shown here is derived from an EMBL/GenBank/DDBJ whole genome shotgun (WGS) entry which is preliminary data.</text>
</comment>
<sequence length="291" mass="32409">MKKFAYLSLCVLAFGLNCSIAQTYQTQMLQDDPTQVLDRFVVVDVLATDIDIDFQSSNVYFGGSAYWPITEKLVVDAHMKLPYFQFGNGGFGITLEPGVYFKLITKNKTDDVPVVLESTIYADSYTKNGVTYNVDTYKFLNATGTYTDSYGARGGLYFRQGPFTSDDFNLEDIKTGSTLAGVYIGFQKVTQAFVELLVSGNGLTNEKFIGAGFTKMYFDVMILPVTNIADERVLDANERDGTFGFRAGFQWNKNPYDTPLFGRIVYSAEIGIRPLMGFYLSGGVGFKVFQD</sequence>
<name>A0A937DI29_9BACT</name>
<evidence type="ECO:0000313" key="2">
    <source>
        <dbReference type="EMBL" id="MBL0763716.1"/>
    </source>
</evidence>
<evidence type="ECO:0000313" key="3">
    <source>
        <dbReference type="Proteomes" id="UP000642920"/>
    </source>
</evidence>
<dbReference type="RefSeq" id="WP_201916614.1">
    <property type="nucleotide sequence ID" value="NZ_JAERQG010000001.1"/>
</dbReference>
<accession>A0A937DI29</accession>
<dbReference type="EMBL" id="JAERQG010000001">
    <property type="protein sequence ID" value="MBL0763716.1"/>
    <property type="molecule type" value="Genomic_DNA"/>
</dbReference>
<reference evidence="2" key="1">
    <citation type="submission" date="2021-01" db="EMBL/GenBank/DDBJ databases">
        <title>Marivirga sp. nov., isolated from intertidal surface sediments.</title>
        <authorList>
            <person name="Zhang M."/>
        </authorList>
    </citation>
    <scope>NUCLEOTIDE SEQUENCE</scope>
    <source>
        <strain evidence="2">SM1354</strain>
    </source>
</reference>